<dbReference type="EMBL" id="CP033238">
    <property type="protein sequence ID" value="AZF75416.1"/>
    <property type="molecule type" value="Genomic_DNA"/>
</dbReference>
<evidence type="ECO:0000256" key="3">
    <source>
        <dbReference type="ARBA" id="ARBA00012510"/>
    </source>
</evidence>
<reference evidence="17" key="3">
    <citation type="submission" date="2016-04" db="EMBL/GenBank/DDBJ databases">
        <authorList>
            <person name="Evans L.H."/>
            <person name="Alamgir A."/>
            <person name="Owens N."/>
            <person name="Weber N.D."/>
            <person name="Virtaneva K."/>
            <person name="Barbian K."/>
            <person name="Babar A."/>
            <person name="Rosenke K."/>
        </authorList>
    </citation>
    <scope>NUCLEOTIDE SEQUENCE</scope>
    <source>
        <strain evidence="17">P1</strain>
    </source>
</reference>
<dbReference type="EMBL" id="LT549890">
    <property type="protein sequence ID" value="SAI86510.1"/>
    <property type="molecule type" value="Genomic_DNA"/>
</dbReference>
<dbReference type="GeneID" id="44128593"/>
<evidence type="ECO:0000256" key="1">
    <source>
        <dbReference type="ARBA" id="ARBA00005177"/>
    </source>
</evidence>
<evidence type="ECO:0000313" key="21">
    <source>
        <dbReference type="Proteomes" id="UP000076770"/>
    </source>
</evidence>
<evidence type="ECO:0000313" key="23">
    <source>
        <dbReference type="Proteomes" id="UP000269431"/>
    </source>
</evidence>
<dbReference type="PANTHER" id="PTHR23300:SF0">
    <property type="entry name" value="METHANETHIOL OXIDASE"/>
    <property type="match status" value="1"/>
</dbReference>
<dbReference type="Proteomes" id="UP000033057">
    <property type="component" value="Chromosome"/>
</dbReference>
<evidence type="ECO:0000313" key="18">
    <source>
        <dbReference type="Proteomes" id="UP000033057"/>
    </source>
</evidence>
<reference evidence="21" key="2">
    <citation type="submission" date="2016-04" db="EMBL/GenBank/DDBJ databases">
        <authorList>
            <person name="Shah S.A."/>
            <person name="Garrett R.A."/>
        </authorList>
    </citation>
    <scope>NUCLEOTIDE SEQUENCE [LARGE SCALE GENOMIC DNA]</scope>
    <source>
        <strain evidence="21">ATCC 35091 / DSM 1616 / JCM 8930 / NBRC 15331 / P1</strain>
    </source>
</reference>
<protein>
    <recommendedName>
        <fullName evidence="4">Methanethiol oxidase</fullName>
        <ecNumber evidence="3">1.8.3.4</ecNumber>
    </recommendedName>
</protein>
<dbReference type="Proteomes" id="UP000273194">
    <property type="component" value="Chromosome"/>
</dbReference>
<dbReference type="Proteomes" id="UP000282269">
    <property type="component" value="Chromosome"/>
</dbReference>
<dbReference type="EMBL" id="CP011056">
    <property type="protein sequence ID" value="AKA75741.1"/>
    <property type="molecule type" value="Genomic_DNA"/>
</dbReference>
<dbReference type="EMBL" id="CP050869">
    <property type="protein sequence ID" value="QPG50042.1"/>
    <property type="molecule type" value="Genomic_DNA"/>
</dbReference>
<evidence type="ECO:0000313" key="12">
    <source>
        <dbReference type="EMBL" id="AZF75416.1"/>
    </source>
</evidence>
<dbReference type="Proteomes" id="UP000033085">
    <property type="component" value="Chromosome"/>
</dbReference>
<comment type="catalytic activity">
    <reaction evidence="5">
        <text>methanethiol + O2 + H2O = hydrogen sulfide + formaldehyde + H2O2 + H(+)</text>
        <dbReference type="Rhea" id="RHEA:11812"/>
        <dbReference type="ChEBI" id="CHEBI:15377"/>
        <dbReference type="ChEBI" id="CHEBI:15378"/>
        <dbReference type="ChEBI" id="CHEBI:15379"/>
        <dbReference type="ChEBI" id="CHEBI:16007"/>
        <dbReference type="ChEBI" id="CHEBI:16240"/>
        <dbReference type="ChEBI" id="CHEBI:16842"/>
        <dbReference type="ChEBI" id="CHEBI:29919"/>
        <dbReference type="EC" id="1.8.3.4"/>
    </reaction>
</comment>
<dbReference type="EMBL" id="CP033240">
    <property type="protein sequence ID" value="AZF80629.1"/>
    <property type="molecule type" value="Genomic_DNA"/>
</dbReference>
<dbReference type="Proteomes" id="UP000278715">
    <property type="component" value="Chromosome"/>
</dbReference>
<accession>A0A0E3GUK7</accession>
<sequence>MELPSVFAPFKRDPTFYPSPKMAMKSPPEDLAYVACLYTGTGINRPDFIAVVDVKPESETYSKVIHKVELSYVNDELHHFGWNACSSALCPNGRPNFERRFLVVPGLRSSRIYIVDTKLNPRQPNIVKTIEPEEVKKVTGYSRLHTVHCGPDGIYISAFGNENGEGPGGILMLDHYSFEPLGKWEIDRSDQYLAYDFWWNLPNEVMVTSEWAVPNTIENGLRLEHLKDRYGNRIHFWDLRRRKKVSSVTLGEENRMALELRPLHDPTKLMGFINMVVSLKDLSSSIWLWYYEDGKWNGEKVIEIPAEPTEGGLPEILKPFKAVPPLVTDIDLSLDDKFLYVSLWGIGEIRQYDVSNPFKPVLTGKVKLGGIFHRADHPSDHKLTGAPQMIEISRDGKRVYVTNSLYSTWDNQFYPEGLKGWMVKLNANPDGGLDVDKEFFVDFGEARSHQVRLRGGDASSDSYCYP</sequence>
<dbReference type="Proteomes" id="UP000273443">
    <property type="component" value="Chromosome"/>
</dbReference>
<dbReference type="EMBL" id="CP033235">
    <property type="protein sequence ID" value="AZF67552.1"/>
    <property type="molecule type" value="Genomic_DNA"/>
</dbReference>
<evidence type="ECO:0000313" key="15">
    <source>
        <dbReference type="EMBL" id="AZF83236.1"/>
    </source>
</evidence>
<reference evidence="22 23" key="4">
    <citation type="journal article" date="2018" name="Proc. Natl. Acad. Sci. U.S.A.">
        <title>Nonmutational mechanism of inheritance in the Archaeon Sulfolobus solfataricus.</title>
        <authorList>
            <person name="Payne S."/>
            <person name="McCarthy S."/>
            <person name="Johnson T."/>
            <person name="North E."/>
            <person name="Blum P."/>
        </authorList>
    </citation>
    <scope>NUCLEOTIDE SEQUENCE [LARGE SCALE GENOMIC DNA]</scope>
    <source>
        <strain evidence="10 22">SARC-H</strain>
        <strain evidence="11 26">SARC-I</strain>
        <strain evidence="13 27">SARC-N</strain>
        <strain evidence="14 28">SARC-O</strain>
        <strain evidence="15 23">SUL120</strain>
        <strain evidence="9 24">SULG</strain>
        <strain evidence="12 25">SULM</strain>
    </source>
</reference>
<dbReference type="OMA" id="AYDFWWH"/>
<dbReference type="InterPro" id="IPR015943">
    <property type="entry name" value="WD40/YVTN_repeat-like_dom_sf"/>
</dbReference>
<evidence type="ECO:0000256" key="4">
    <source>
        <dbReference type="ARBA" id="ARBA00015601"/>
    </source>
</evidence>
<dbReference type="Gene3D" id="2.130.10.10">
    <property type="entry name" value="YVTN repeat-like/Quinoprotein amine dehydrogenase"/>
    <property type="match status" value="1"/>
</dbReference>
<reference evidence="7" key="5">
    <citation type="submission" date="2018-10" db="EMBL/GenBank/DDBJ databases">
        <authorList>
            <person name="McCarthy S."/>
            <person name="Gradnigo J."/>
            <person name="Johnson T."/>
            <person name="Payne S."/>
            <person name="Lipzen A."/>
            <person name="Schackwitz W."/>
            <person name="Martin J."/>
            <person name="Moriyama E."/>
            <person name="Blum P."/>
        </authorList>
    </citation>
    <scope>NUCLEOTIDE SEQUENCE</scope>
    <source>
        <strain evidence="6">SARC-B</strain>
        <strain evidence="7">SARC-C</strain>
        <strain evidence="8">SULA</strain>
    </source>
</reference>
<dbReference type="AlphaFoldDB" id="A0A0E3GUK7"/>
<evidence type="ECO:0000313" key="14">
    <source>
        <dbReference type="EMBL" id="AZF80629.1"/>
    </source>
</evidence>
<evidence type="ECO:0000313" key="16">
    <source>
        <dbReference type="EMBL" id="QPG50042.1"/>
    </source>
</evidence>
<dbReference type="EMBL" id="CP033236">
    <property type="protein sequence ID" value="AZF70172.1"/>
    <property type="molecule type" value="Genomic_DNA"/>
</dbReference>
<dbReference type="Proteomes" id="UP000267993">
    <property type="component" value="Chromosome"/>
</dbReference>
<name>A0A0E3GUK7_SACSO</name>
<organism evidence="7 18">
    <name type="scientific">Saccharolobus solfataricus</name>
    <name type="common">Sulfolobus solfataricus</name>
    <dbReference type="NCBI Taxonomy" id="2287"/>
    <lineage>
        <taxon>Archaea</taxon>
        <taxon>Thermoproteota</taxon>
        <taxon>Thermoprotei</taxon>
        <taxon>Sulfolobales</taxon>
        <taxon>Sulfolobaceae</taxon>
        <taxon>Saccharolobus</taxon>
    </lineage>
</organism>
<dbReference type="Proteomes" id="UP000275843">
    <property type="component" value="Chromosome"/>
</dbReference>
<dbReference type="EMBL" id="CP011055">
    <property type="protein sequence ID" value="AKA73043.1"/>
    <property type="molecule type" value="Genomic_DNA"/>
</dbReference>
<reference evidence="18 19" key="1">
    <citation type="journal article" date="2015" name="Genome Announc.">
        <title>Complete Genome Sequence of Sulfolobus solfataricus Strain 98/2 and Evolved Derivatives.</title>
        <authorList>
            <person name="McCarthy S."/>
            <person name="Gradnigo J."/>
            <person name="Johnson T."/>
            <person name="Payne S."/>
            <person name="Lipzen A."/>
            <person name="Martin J."/>
            <person name="Schackwitz W."/>
            <person name="Moriyama E."/>
            <person name="Blum P."/>
        </authorList>
    </citation>
    <scope>NUCLEOTIDE SEQUENCE [LARGE SCALE GENOMIC DNA]</scope>
    <source>
        <strain evidence="18">98/2 SULC</strain>
        <strain evidence="6">SARC-B</strain>
        <strain evidence="7">SARC-C</strain>
        <strain evidence="8 20">SULA</strain>
        <strain evidence="19">SULB</strain>
    </source>
</reference>
<evidence type="ECO:0000313" key="9">
    <source>
        <dbReference type="EMBL" id="AZF67552.1"/>
    </source>
</evidence>
<evidence type="ECO:0000313" key="17">
    <source>
        <dbReference type="EMBL" id="SAI86510.1"/>
    </source>
</evidence>
<dbReference type="EMBL" id="CP011057">
    <property type="protein sequence ID" value="AKA78433.1"/>
    <property type="molecule type" value="Genomic_DNA"/>
</dbReference>
<evidence type="ECO:0000313" key="29">
    <source>
        <dbReference type="Proteomes" id="UP000594632"/>
    </source>
</evidence>
<evidence type="ECO:0000256" key="2">
    <source>
        <dbReference type="ARBA" id="ARBA00005606"/>
    </source>
</evidence>
<dbReference type="Proteomes" id="UP000033106">
    <property type="component" value="Chromosome"/>
</dbReference>
<dbReference type="Proteomes" id="UP000076770">
    <property type="component" value="Chromosome i"/>
</dbReference>
<dbReference type="Proteomes" id="UP000269431">
    <property type="component" value="Chromosome"/>
</dbReference>
<evidence type="ECO:0000313" key="27">
    <source>
        <dbReference type="Proteomes" id="UP000278715"/>
    </source>
</evidence>
<dbReference type="KEGG" id="ssoa:SULA_0656"/>
<reference evidence="16 29" key="6">
    <citation type="journal article" date="2020" name="Nat. Commun.">
        <title>The structures of two archaeal type IV pili illuminate evolutionary relationships.</title>
        <authorList>
            <person name="Wang F."/>
            <person name="Baquero D.P."/>
            <person name="Su Z."/>
            <person name="Beltran L.C."/>
            <person name="Prangishvili D."/>
            <person name="Krupovic M."/>
            <person name="Egelman E.H."/>
        </authorList>
    </citation>
    <scope>NUCLEOTIDE SEQUENCE [LARGE SCALE GENOMIC DNA]</scope>
    <source>
        <strain evidence="16 29">POZ149</strain>
    </source>
</reference>
<comment type="similarity">
    <text evidence="2">Belongs to the selenium-binding protein family.</text>
</comment>
<gene>
    <name evidence="16" type="ORF">HFC64_09615</name>
    <name evidence="17" type="ORF">SSOP1_2956</name>
    <name evidence="8" type="ORF">SULA_0656</name>
    <name evidence="6" type="ORF">SULB_0658</name>
    <name evidence="7" type="ORF">SULC_0656</name>
    <name evidence="9" type="ORF">SULG_03350</name>
    <name evidence="10" type="ORF">SULH_03350</name>
    <name evidence="11" type="ORF">SULI_03350</name>
    <name evidence="12" type="ORF">SULM_03350</name>
    <name evidence="13" type="ORF">SULN_03350</name>
    <name evidence="14" type="ORF">SULO_03360</name>
    <name evidence="15" type="ORF">SULZ_03385</name>
</gene>
<dbReference type="KEGG" id="ssof:SULC_0656"/>
<evidence type="ECO:0000313" key="28">
    <source>
        <dbReference type="Proteomes" id="UP000282269"/>
    </source>
</evidence>
<dbReference type="OrthoDB" id="32898at2157"/>
<evidence type="ECO:0000313" key="19">
    <source>
        <dbReference type="Proteomes" id="UP000033085"/>
    </source>
</evidence>
<evidence type="ECO:0000313" key="13">
    <source>
        <dbReference type="EMBL" id="AZF78025.1"/>
    </source>
</evidence>
<dbReference type="InterPro" id="IPR008826">
    <property type="entry name" value="Se-bd"/>
</dbReference>
<dbReference type="RefSeq" id="WP_009989842.1">
    <property type="nucleotide sequence ID" value="NZ_CP011055.2"/>
</dbReference>
<dbReference type="GO" id="GO:0008430">
    <property type="term" value="F:selenium binding"/>
    <property type="evidence" value="ECO:0007669"/>
    <property type="project" value="InterPro"/>
</dbReference>
<dbReference type="EMBL" id="CP033241">
    <property type="protein sequence ID" value="AZF83236.1"/>
    <property type="molecule type" value="Genomic_DNA"/>
</dbReference>
<evidence type="ECO:0000313" key="26">
    <source>
        <dbReference type="Proteomes" id="UP000275843"/>
    </source>
</evidence>
<dbReference type="Pfam" id="PF05694">
    <property type="entry name" value="SBP56"/>
    <property type="match status" value="1"/>
</dbReference>
<evidence type="ECO:0000313" key="25">
    <source>
        <dbReference type="Proteomes" id="UP000273443"/>
    </source>
</evidence>
<dbReference type="EMBL" id="CP033237">
    <property type="protein sequence ID" value="AZF72792.1"/>
    <property type="molecule type" value="Genomic_DNA"/>
</dbReference>
<evidence type="ECO:0000313" key="20">
    <source>
        <dbReference type="Proteomes" id="UP000033106"/>
    </source>
</evidence>
<evidence type="ECO:0000313" key="7">
    <source>
        <dbReference type="EMBL" id="AKA75741.1"/>
    </source>
</evidence>
<dbReference type="EC" id="1.8.3.4" evidence="3"/>
<evidence type="ECO:0000256" key="5">
    <source>
        <dbReference type="ARBA" id="ARBA00047539"/>
    </source>
</evidence>
<evidence type="ECO:0000313" key="10">
    <source>
        <dbReference type="EMBL" id="AZF70172.1"/>
    </source>
</evidence>
<dbReference type="Proteomes" id="UP000594632">
    <property type="component" value="Chromosome"/>
</dbReference>
<dbReference type="SUPFAM" id="SSF75011">
    <property type="entry name" value="3-carboxy-cis,cis-mucoante lactonizing enzyme"/>
    <property type="match status" value="1"/>
</dbReference>
<evidence type="ECO:0000313" key="8">
    <source>
        <dbReference type="EMBL" id="AKA78433.1"/>
    </source>
</evidence>
<dbReference type="GO" id="GO:0018549">
    <property type="term" value="F:methanethiol oxidase activity"/>
    <property type="evidence" value="ECO:0007669"/>
    <property type="project" value="UniProtKB-EC"/>
</dbReference>
<dbReference type="KEGG" id="ssol:SULB_0658"/>
<proteinExistence type="inferred from homology"/>
<dbReference type="PANTHER" id="PTHR23300">
    <property type="entry name" value="METHANETHIOL OXIDASE"/>
    <property type="match status" value="1"/>
</dbReference>
<evidence type="ECO:0000313" key="22">
    <source>
        <dbReference type="Proteomes" id="UP000267993"/>
    </source>
</evidence>
<evidence type="ECO:0000313" key="24">
    <source>
        <dbReference type="Proteomes" id="UP000273194"/>
    </source>
</evidence>
<comment type="pathway">
    <text evidence="1">Organosulfur degradation.</text>
</comment>
<dbReference type="EMBL" id="CP033239">
    <property type="protein sequence ID" value="AZF78025.1"/>
    <property type="molecule type" value="Genomic_DNA"/>
</dbReference>
<evidence type="ECO:0000313" key="6">
    <source>
        <dbReference type="EMBL" id="AKA73043.1"/>
    </source>
</evidence>
<dbReference type="PATRIC" id="fig|2287.6.peg.683"/>
<evidence type="ECO:0000313" key="11">
    <source>
        <dbReference type="EMBL" id="AZF72792.1"/>
    </source>
</evidence>
<dbReference type="GeneID" id="1452887"/>